<keyword evidence="3" id="KW-1185">Reference proteome</keyword>
<name>F4L385_HALH1</name>
<evidence type="ECO:0008006" key="4">
    <source>
        <dbReference type="Google" id="ProtNLM"/>
    </source>
</evidence>
<organism evidence="2 3">
    <name type="scientific">Haliscomenobacter hydrossis (strain ATCC 27775 / DSM 1100 / LMG 10767 / O)</name>
    <dbReference type="NCBI Taxonomy" id="760192"/>
    <lineage>
        <taxon>Bacteria</taxon>
        <taxon>Pseudomonadati</taxon>
        <taxon>Bacteroidota</taxon>
        <taxon>Saprospiria</taxon>
        <taxon>Saprospirales</taxon>
        <taxon>Haliscomenobacteraceae</taxon>
        <taxon>Haliscomenobacter</taxon>
    </lineage>
</organism>
<gene>
    <name evidence="2" type="ordered locus">Halhy_3868</name>
</gene>
<proteinExistence type="predicted"/>
<sequence>MKNYLLLFYILVSIQGCAQLNYLDQAQNAFNQGATLESNRNFGEQPNLEQPFAAGSQAMSFATPDLCYQLAYAQVNKALEKESKLKADGVLANAQALRALSAWKLGLYPQASESALAAKIALQDSDVPLPRESAMMTALEGLIQADQAYAAVQKFKLENQSRSTTPNASEALSMMGNVKKQYEENIINFSGTGKVEKSLAVLDQAKKEIPERADIQTYFIMSQLAALKTWLDNLDQIYSLLKTFGFANTNNDLKRWFDQENERYAQKRNLYMAQLAPLLPQQKENVLYKRWEEWLYN</sequence>
<dbReference type="KEGG" id="hhy:Halhy_3868"/>
<evidence type="ECO:0000313" key="3">
    <source>
        <dbReference type="Proteomes" id="UP000008461"/>
    </source>
</evidence>
<reference key="2">
    <citation type="submission" date="2011-04" db="EMBL/GenBank/DDBJ databases">
        <title>Complete sequence of chromosome of Haliscomenobacter hydrossis DSM 1100.</title>
        <authorList>
            <consortium name="US DOE Joint Genome Institute (JGI-PGF)"/>
            <person name="Lucas S."/>
            <person name="Han J."/>
            <person name="Lapidus A."/>
            <person name="Bruce D."/>
            <person name="Goodwin L."/>
            <person name="Pitluck S."/>
            <person name="Peters L."/>
            <person name="Kyrpides N."/>
            <person name="Mavromatis K."/>
            <person name="Ivanova N."/>
            <person name="Ovchinnikova G."/>
            <person name="Pagani I."/>
            <person name="Daligault H."/>
            <person name="Detter J.C."/>
            <person name="Han C."/>
            <person name="Land M."/>
            <person name="Hauser L."/>
            <person name="Markowitz V."/>
            <person name="Cheng J.-F."/>
            <person name="Hugenholtz P."/>
            <person name="Woyke T."/>
            <person name="Wu D."/>
            <person name="Verbarg S."/>
            <person name="Frueling A."/>
            <person name="Brambilla E."/>
            <person name="Klenk H.-P."/>
            <person name="Eisen J.A."/>
        </authorList>
    </citation>
    <scope>NUCLEOTIDE SEQUENCE</scope>
    <source>
        <strain>DSM 1100</strain>
    </source>
</reference>
<keyword evidence="1" id="KW-0732">Signal</keyword>
<evidence type="ECO:0000256" key="1">
    <source>
        <dbReference type="SAM" id="SignalP"/>
    </source>
</evidence>
<protein>
    <recommendedName>
        <fullName evidence="4">Lipoprotein</fullName>
    </recommendedName>
</protein>
<feature type="chain" id="PRO_5003310640" description="Lipoprotein" evidence="1">
    <location>
        <begin position="19"/>
        <end position="297"/>
    </location>
</feature>
<dbReference type="PROSITE" id="PS51257">
    <property type="entry name" value="PROKAR_LIPOPROTEIN"/>
    <property type="match status" value="1"/>
</dbReference>
<feature type="signal peptide" evidence="1">
    <location>
        <begin position="1"/>
        <end position="18"/>
    </location>
</feature>
<dbReference type="EMBL" id="CP002691">
    <property type="protein sequence ID" value="AEE51719.1"/>
    <property type="molecule type" value="Genomic_DNA"/>
</dbReference>
<dbReference type="HOGENOM" id="CLU_936170_0_0_10"/>
<dbReference type="Proteomes" id="UP000008461">
    <property type="component" value="Chromosome"/>
</dbReference>
<dbReference type="AlphaFoldDB" id="F4L385"/>
<evidence type="ECO:0000313" key="2">
    <source>
        <dbReference type="EMBL" id="AEE51719.1"/>
    </source>
</evidence>
<accession>F4L385</accession>
<reference evidence="2 3" key="1">
    <citation type="journal article" date="2011" name="Stand. Genomic Sci.">
        <title>Complete genome sequence of Haliscomenobacter hydrossis type strain (O).</title>
        <authorList>
            <consortium name="US DOE Joint Genome Institute (JGI-PGF)"/>
            <person name="Daligault H."/>
            <person name="Lapidus A."/>
            <person name="Zeytun A."/>
            <person name="Nolan M."/>
            <person name="Lucas S."/>
            <person name="Del Rio T.G."/>
            <person name="Tice H."/>
            <person name="Cheng J.F."/>
            <person name="Tapia R."/>
            <person name="Han C."/>
            <person name="Goodwin L."/>
            <person name="Pitluck S."/>
            <person name="Liolios K."/>
            <person name="Pagani I."/>
            <person name="Ivanova N."/>
            <person name="Huntemann M."/>
            <person name="Mavromatis K."/>
            <person name="Mikhailova N."/>
            <person name="Pati A."/>
            <person name="Chen A."/>
            <person name="Palaniappan K."/>
            <person name="Land M."/>
            <person name="Hauser L."/>
            <person name="Brambilla E.M."/>
            <person name="Rohde M."/>
            <person name="Verbarg S."/>
            <person name="Goker M."/>
            <person name="Bristow J."/>
            <person name="Eisen J.A."/>
            <person name="Markowitz V."/>
            <person name="Hugenholtz P."/>
            <person name="Kyrpides N.C."/>
            <person name="Klenk H.P."/>
            <person name="Woyke T."/>
        </authorList>
    </citation>
    <scope>NUCLEOTIDE SEQUENCE [LARGE SCALE GENOMIC DNA]</scope>
    <source>
        <strain evidence="3">ATCC 27775 / DSM 1100 / LMG 10767 / O</strain>
    </source>
</reference>
<dbReference type="OrthoDB" id="9839786at2"/>
<dbReference type="RefSeq" id="WP_013766258.1">
    <property type="nucleotide sequence ID" value="NC_015510.1"/>
</dbReference>